<dbReference type="Pfam" id="PF15461">
    <property type="entry name" value="BCD"/>
    <property type="match status" value="1"/>
</dbReference>
<keyword evidence="1" id="KW-0812">Transmembrane</keyword>
<evidence type="ECO:0000313" key="3">
    <source>
        <dbReference type="Proteomes" id="UP000324965"/>
    </source>
</evidence>
<organism evidence="2 3">
    <name type="scientific">Streptomyces apricus</name>
    <dbReference type="NCBI Taxonomy" id="1828112"/>
    <lineage>
        <taxon>Bacteria</taxon>
        <taxon>Bacillati</taxon>
        <taxon>Actinomycetota</taxon>
        <taxon>Actinomycetes</taxon>
        <taxon>Kitasatosporales</taxon>
        <taxon>Streptomycetaceae</taxon>
        <taxon>Streptomyces</taxon>
    </lineage>
</organism>
<gene>
    <name evidence="2" type="ORF">FGF04_29790</name>
</gene>
<sequence length="121" mass="12405">MTFVSAPQAPPVQGEFSGTLTHTIGAYCLVQYALHDASPVVFASGVVLGIPHGAVDHLVPAWFRTGATAVGRIAVLPGYAATAAVAFLLALWAPTAALVLFLAASVVHFGRGEARGMPARP</sequence>
<evidence type="ECO:0008006" key="4">
    <source>
        <dbReference type="Google" id="ProtNLM"/>
    </source>
</evidence>
<keyword evidence="1" id="KW-0472">Membrane</keyword>
<reference evidence="2 3" key="1">
    <citation type="submission" date="2019-05" db="EMBL/GenBank/DDBJ databases">
        <authorList>
            <person name="Hariharan J."/>
            <person name="Choudoir M.J."/>
            <person name="Diebold P."/>
            <person name="Panke-Buisse K."/>
            <person name="Buckley D.H."/>
        </authorList>
    </citation>
    <scope>NUCLEOTIDE SEQUENCE [LARGE SCALE GENOMIC DNA]</scope>
    <source>
        <strain evidence="2 3">SUN51</strain>
    </source>
</reference>
<dbReference type="InterPro" id="IPR022270">
    <property type="entry name" value="Blh_diox"/>
</dbReference>
<evidence type="ECO:0000256" key="1">
    <source>
        <dbReference type="SAM" id="Phobius"/>
    </source>
</evidence>
<dbReference type="EMBL" id="VDFC01000048">
    <property type="protein sequence ID" value="KAA0929943.1"/>
    <property type="molecule type" value="Genomic_DNA"/>
</dbReference>
<name>A0A5B0AIY8_9ACTN</name>
<dbReference type="AlphaFoldDB" id="A0A5B0AIY8"/>
<keyword evidence="3" id="KW-1185">Reference proteome</keyword>
<feature type="transmembrane region" description="Helical" evidence="1">
    <location>
        <begin position="79"/>
        <end position="107"/>
    </location>
</feature>
<dbReference type="OrthoDB" id="199761at2"/>
<keyword evidence="1" id="KW-1133">Transmembrane helix</keyword>
<dbReference type="GO" id="GO:0016702">
    <property type="term" value="F:oxidoreductase activity, acting on single donors with incorporation of molecular oxygen, incorporation of two atoms of oxygen"/>
    <property type="evidence" value="ECO:0007669"/>
    <property type="project" value="InterPro"/>
</dbReference>
<accession>A0A5B0AIY8</accession>
<proteinExistence type="predicted"/>
<dbReference type="Proteomes" id="UP000324965">
    <property type="component" value="Unassembled WGS sequence"/>
</dbReference>
<dbReference type="RefSeq" id="WP_149514468.1">
    <property type="nucleotide sequence ID" value="NZ_VDFC01000048.1"/>
</dbReference>
<evidence type="ECO:0000313" key="2">
    <source>
        <dbReference type="EMBL" id="KAA0929943.1"/>
    </source>
</evidence>
<comment type="caution">
    <text evidence="2">The sequence shown here is derived from an EMBL/GenBank/DDBJ whole genome shotgun (WGS) entry which is preliminary data.</text>
</comment>
<protein>
    <recommendedName>
        <fullName evidence="4">Beta-carotene 15,15'-dioxygenase</fullName>
    </recommendedName>
</protein>